<sequence>MTQSELADATGVSRQRLISTEQGAPTARIDLVLAALNNVGLLVDLSPDEQGDTIETIMARARA</sequence>
<dbReference type="eggNOG" id="COG1476">
    <property type="taxonomic scope" value="Bacteria"/>
</dbReference>
<dbReference type="AlphaFoldDB" id="A0A1H1MXF6"/>
<keyword evidence="2" id="KW-1185">Reference proteome</keyword>
<proteinExistence type="predicted"/>
<accession>A0A1H1MXF6</accession>
<name>A0A1H1MXF6_9CELL</name>
<dbReference type="GO" id="GO:0003677">
    <property type="term" value="F:DNA binding"/>
    <property type="evidence" value="ECO:0007669"/>
    <property type="project" value="InterPro"/>
</dbReference>
<evidence type="ECO:0000313" key="1">
    <source>
        <dbReference type="EMBL" id="SDR91288.1"/>
    </source>
</evidence>
<gene>
    <name evidence="1" type="ORF">SAMN04489860_0364</name>
</gene>
<dbReference type="InterPro" id="IPR010982">
    <property type="entry name" value="Lambda_DNA-bd_dom_sf"/>
</dbReference>
<dbReference type="Proteomes" id="UP000185663">
    <property type="component" value="Chromosome I"/>
</dbReference>
<dbReference type="Gene3D" id="1.10.260.40">
    <property type="entry name" value="lambda repressor-like DNA-binding domains"/>
    <property type="match status" value="1"/>
</dbReference>
<dbReference type="SUPFAM" id="SSF47413">
    <property type="entry name" value="lambda repressor-like DNA-binding domains"/>
    <property type="match status" value="1"/>
</dbReference>
<dbReference type="EMBL" id="LT629776">
    <property type="protein sequence ID" value="SDR91288.1"/>
    <property type="molecule type" value="Genomic_DNA"/>
</dbReference>
<evidence type="ECO:0008006" key="3">
    <source>
        <dbReference type="Google" id="ProtNLM"/>
    </source>
</evidence>
<protein>
    <recommendedName>
        <fullName evidence="3">Helix-turn-helix</fullName>
    </recommendedName>
</protein>
<reference evidence="1 2" key="1">
    <citation type="submission" date="2016-10" db="EMBL/GenBank/DDBJ databases">
        <authorList>
            <person name="de Groot N.N."/>
        </authorList>
    </citation>
    <scope>NUCLEOTIDE SEQUENCE [LARGE SCALE GENOMIC DNA]</scope>
    <source>
        <strain evidence="1 2">DSM 22126</strain>
    </source>
</reference>
<organism evidence="1 2">
    <name type="scientific">Paraoerskovia marina</name>
    <dbReference type="NCBI Taxonomy" id="545619"/>
    <lineage>
        <taxon>Bacteria</taxon>
        <taxon>Bacillati</taxon>
        <taxon>Actinomycetota</taxon>
        <taxon>Actinomycetes</taxon>
        <taxon>Micrococcales</taxon>
        <taxon>Cellulomonadaceae</taxon>
        <taxon>Paraoerskovia</taxon>
    </lineage>
</organism>
<dbReference type="STRING" id="545619.SAMN04489860_0364"/>
<evidence type="ECO:0000313" key="2">
    <source>
        <dbReference type="Proteomes" id="UP000185663"/>
    </source>
</evidence>